<evidence type="ECO:0000259" key="1">
    <source>
        <dbReference type="Pfam" id="PF00583"/>
    </source>
</evidence>
<dbReference type="InterPro" id="IPR000182">
    <property type="entry name" value="GNAT_dom"/>
</dbReference>
<dbReference type="GO" id="GO:0016747">
    <property type="term" value="F:acyltransferase activity, transferring groups other than amino-acyl groups"/>
    <property type="evidence" value="ECO:0007669"/>
    <property type="project" value="InterPro"/>
</dbReference>
<sequence>MAAIEVVPAALCDQPVLADLLASYATEFSEFHAVRFQADGTFVYPGLADYWHKPDRFPFLIRIERETAGFVLVTRLDSLPGREPVFDVAEFFVTRAFRRRGAGTTAAHDVWSRFPALWQVRVLQTNRLASRFWENAIGRFMGNPCQPESLHIGNEAWHRFAFDTRSAPQKTPF</sequence>
<evidence type="ECO:0000313" key="3">
    <source>
        <dbReference type="Proteomes" id="UP001059380"/>
    </source>
</evidence>
<feature type="domain" description="N-acetyltransferase" evidence="1">
    <location>
        <begin position="41"/>
        <end position="117"/>
    </location>
</feature>
<name>A0A9J7BRY9_9BACT</name>
<organism evidence="2 3">
    <name type="scientific">Occallatibacter riparius</name>
    <dbReference type="NCBI Taxonomy" id="1002689"/>
    <lineage>
        <taxon>Bacteria</taxon>
        <taxon>Pseudomonadati</taxon>
        <taxon>Acidobacteriota</taxon>
        <taxon>Terriglobia</taxon>
        <taxon>Terriglobales</taxon>
        <taxon>Acidobacteriaceae</taxon>
        <taxon>Occallatibacter</taxon>
    </lineage>
</organism>
<dbReference type="Pfam" id="PF00583">
    <property type="entry name" value="Acetyltransf_1"/>
    <property type="match status" value="1"/>
</dbReference>
<dbReference type="KEGG" id="orp:MOP44_25025"/>
<evidence type="ECO:0000313" key="2">
    <source>
        <dbReference type="EMBL" id="UWZ83813.1"/>
    </source>
</evidence>
<dbReference type="RefSeq" id="WP_260793252.1">
    <property type="nucleotide sequence ID" value="NZ_CP093313.1"/>
</dbReference>
<dbReference type="AlphaFoldDB" id="A0A9J7BRY9"/>
<dbReference type="Proteomes" id="UP001059380">
    <property type="component" value="Chromosome"/>
</dbReference>
<protein>
    <submittedName>
        <fullName evidence="2">GNAT family N-acetyltransferase</fullName>
    </submittedName>
</protein>
<gene>
    <name evidence="2" type="ORF">MOP44_25025</name>
</gene>
<dbReference type="Gene3D" id="3.40.630.30">
    <property type="match status" value="1"/>
</dbReference>
<reference evidence="2" key="1">
    <citation type="submission" date="2021-04" db="EMBL/GenBank/DDBJ databases">
        <title>Phylogenetic analysis of Acidobacteriaceae.</title>
        <authorList>
            <person name="Qiu L."/>
            <person name="Zhang Q."/>
        </authorList>
    </citation>
    <scope>NUCLEOTIDE SEQUENCE</scope>
    <source>
        <strain evidence="2">DSM 25168</strain>
    </source>
</reference>
<dbReference type="SUPFAM" id="SSF55729">
    <property type="entry name" value="Acyl-CoA N-acyltransferases (Nat)"/>
    <property type="match status" value="1"/>
</dbReference>
<accession>A0A9J7BRY9</accession>
<dbReference type="InterPro" id="IPR016181">
    <property type="entry name" value="Acyl_CoA_acyltransferase"/>
</dbReference>
<proteinExistence type="predicted"/>
<keyword evidence="3" id="KW-1185">Reference proteome</keyword>
<dbReference type="EMBL" id="CP093313">
    <property type="protein sequence ID" value="UWZ83813.1"/>
    <property type="molecule type" value="Genomic_DNA"/>
</dbReference>